<dbReference type="Pfam" id="PF12019">
    <property type="entry name" value="GspH"/>
    <property type="match status" value="1"/>
</dbReference>
<evidence type="ECO:0000256" key="6">
    <source>
        <dbReference type="ARBA" id="ARBA00022692"/>
    </source>
</evidence>
<dbReference type="SUPFAM" id="SSF54523">
    <property type="entry name" value="Pili subunits"/>
    <property type="match status" value="1"/>
</dbReference>
<keyword evidence="13" id="KW-1185">Reference proteome</keyword>
<evidence type="ECO:0000256" key="9">
    <source>
        <dbReference type="ARBA" id="ARBA00025772"/>
    </source>
</evidence>
<evidence type="ECO:0000256" key="2">
    <source>
        <dbReference type="ARBA" id="ARBA00021549"/>
    </source>
</evidence>
<keyword evidence="6" id="KW-0812">Transmembrane</keyword>
<evidence type="ECO:0000313" key="12">
    <source>
        <dbReference type="EMBL" id="MDO1531253.1"/>
    </source>
</evidence>
<sequence>MRQRGFSLIEIVVTIAVLALILFAALPSLGTWLDNTRIRNVADSLQNGLQVARGEAVRRNESVSFWLVSLEDPSVLANDCTLSASSGSWVVSVYSPLKHCGDPPSTISSPKLVTGRAVGDGGGHVGVAAVQSDLSTGGVSVTFNGFGRIVNSDYIRQIDVTGSRSGVSYRDLRIAITPAGQVRMCDPKVSDSNDPRKC</sequence>
<dbReference type="InterPro" id="IPR045584">
    <property type="entry name" value="Pilin-like"/>
</dbReference>
<dbReference type="EMBL" id="JAUKVY010000002">
    <property type="protein sequence ID" value="MDO1531253.1"/>
    <property type="molecule type" value="Genomic_DNA"/>
</dbReference>
<accession>A0ABT8RX73</accession>
<dbReference type="Gene3D" id="3.55.40.10">
    <property type="entry name" value="minor pseudopilin epsh domain"/>
    <property type="match status" value="1"/>
</dbReference>
<evidence type="ECO:0000256" key="10">
    <source>
        <dbReference type="ARBA" id="ARBA00030775"/>
    </source>
</evidence>
<dbReference type="NCBIfam" id="TIGR02532">
    <property type="entry name" value="IV_pilin_GFxxxE"/>
    <property type="match status" value="1"/>
</dbReference>
<proteinExistence type="inferred from homology"/>
<dbReference type="InterPro" id="IPR022346">
    <property type="entry name" value="T2SS_GspH"/>
</dbReference>
<protein>
    <recommendedName>
        <fullName evidence="2">Type II secretion system protein H</fullName>
    </recommendedName>
    <alternativeName>
        <fullName evidence="10">General secretion pathway protein H</fullName>
    </alternativeName>
</protein>
<dbReference type="RefSeq" id="WP_301803574.1">
    <property type="nucleotide sequence ID" value="NZ_JAUJZH010000002.1"/>
</dbReference>
<feature type="domain" description="General secretion pathway GspH" evidence="11">
    <location>
        <begin position="42"/>
        <end position="180"/>
    </location>
</feature>
<dbReference type="Pfam" id="PF07963">
    <property type="entry name" value="N_methyl"/>
    <property type="match status" value="1"/>
</dbReference>
<evidence type="ECO:0000256" key="3">
    <source>
        <dbReference type="ARBA" id="ARBA00022475"/>
    </source>
</evidence>
<reference evidence="12" key="1">
    <citation type="submission" date="2023-06" db="EMBL/GenBank/DDBJ databases">
        <authorList>
            <person name="Jiang Y."/>
            <person name="Liu Q."/>
        </authorList>
    </citation>
    <scope>NUCLEOTIDE SEQUENCE</scope>
    <source>
        <strain evidence="12">CGMCC 1.12090</strain>
    </source>
</reference>
<evidence type="ECO:0000256" key="7">
    <source>
        <dbReference type="ARBA" id="ARBA00022989"/>
    </source>
</evidence>
<comment type="subcellular location">
    <subcellularLocation>
        <location evidence="1">Cell inner membrane</location>
        <topology evidence="1">Single-pass membrane protein</topology>
    </subcellularLocation>
</comment>
<evidence type="ECO:0000256" key="1">
    <source>
        <dbReference type="ARBA" id="ARBA00004377"/>
    </source>
</evidence>
<dbReference type="InterPro" id="IPR012902">
    <property type="entry name" value="N_methyl_site"/>
</dbReference>
<evidence type="ECO:0000259" key="11">
    <source>
        <dbReference type="Pfam" id="PF12019"/>
    </source>
</evidence>
<comment type="caution">
    <text evidence="12">The sequence shown here is derived from an EMBL/GenBank/DDBJ whole genome shotgun (WGS) entry which is preliminary data.</text>
</comment>
<dbReference type="PROSITE" id="PS00409">
    <property type="entry name" value="PROKAR_NTER_METHYL"/>
    <property type="match status" value="1"/>
</dbReference>
<gene>
    <name evidence="12" type="ORF">Q2T77_03050</name>
</gene>
<evidence type="ECO:0000256" key="4">
    <source>
        <dbReference type="ARBA" id="ARBA00022481"/>
    </source>
</evidence>
<comment type="similarity">
    <text evidence="9">Belongs to the GSP H family.</text>
</comment>
<organism evidence="12 13">
    <name type="scientific">Variovorax ginsengisoli</name>
    <dbReference type="NCBI Taxonomy" id="363844"/>
    <lineage>
        <taxon>Bacteria</taxon>
        <taxon>Pseudomonadati</taxon>
        <taxon>Pseudomonadota</taxon>
        <taxon>Betaproteobacteria</taxon>
        <taxon>Burkholderiales</taxon>
        <taxon>Comamonadaceae</taxon>
        <taxon>Variovorax</taxon>
    </lineage>
</organism>
<dbReference type="Proteomes" id="UP001169027">
    <property type="component" value="Unassembled WGS sequence"/>
</dbReference>
<keyword evidence="3" id="KW-1003">Cell membrane</keyword>
<evidence type="ECO:0000256" key="5">
    <source>
        <dbReference type="ARBA" id="ARBA00022519"/>
    </source>
</evidence>
<keyword evidence="4" id="KW-0488">Methylation</keyword>
<keyword evidence="5" id="KW-0997">Cell inner membrane</keyword>
<name>A0ABT8RX73_9BURK</name>
<keyword evidence="8" id="KW-0472">Membrane</keyword>
<evidence type="ECO:0000313" key="13">
    <source>
        <dbReference type="Proteomes" id="UP001169027"/>
    </source>
</evidence>
<evidence type="ECO:0000256" key="8">
    <source>
        <dbReference type="ARBA" id="ARBA00023136"/>
    </source>
</evidence>
<keyword evidence="7" id="KW-1133">Transmembrane helix</keyword>